<dbReference type="InterPro" id="IPR035069">
    <property type="entry name" value="TTHA1013/TTHA0281-like"/>
</dbReference>
<organism evidence="2 3">
    <name type="scientific">Aminithiophilus ramosus</name>
    <dbReference type="NCBI Taxonomy" id="3029084"/>
    <lineage>
        <taxon>Bacteria</taxon>
        <taxon>Thermotogati</taxon>
        <taxon>Synergistota</taxon>
        <taxon>Synergistia</taxon>
        <taxon>Synergistales</taxon>
        <taxon>Aminithiophilaceae</taxon>
        <taxon>Aminithiophilus</taxon>
    </lineage>
</organism>
<evidence type="ECO:0000313" key="3">
    <source>
        <dbReference type="Proteomes" id="UP000671879"/>
    </source>
</evidence>
<dbReference type="KEGG" id="aram:KAR29_04835"/>
<evidence type="ECO:0000313" key="2">
    <source>
        <dbReference type="EMBL" id="QTX33223.1"/>
    </source>
</evidence>
<feature type="domain" description="HicB-like antitoxin of toxin-antitoxin system" evidence="1">
    <location>
        <begin position="12"/>
        <end position="114"/>
    </location>
</feature>
<keyword evidence="3" id="KW-1185">Reference proteome</keyword>
<dbReference type="Proteomes" id="UP000671879">
    <property type="component" value="Chromosome"/>
</dbReference>
<sequence>MANKKKPDRYIYPAIFSFDDDGVSVEFSDLPGCLTCGATQEEALVMAQDALRGHLACLEERGEKLPDPGDMREIALEPGQVLVAVEAWMLPLRTKTIRKNLTIPAYLAEAAEKSGINFSQTLSDALQERLGL</sequence>
<dbReference type="AlphaFoldDB" id="A0A9Q7AQ44"/>
<gene>
    <name evidence="2" type="ORF">KAR29_04835</name>
</gene>
<dbReference type="Pfam" id="PF15919">
    <property type="entry name" value="HicB_lk_antitox"/>
    <property type="match status" value="1"/>
</dbReference>
<dbReference type="RefSeq" id="WP_274374502.1">
    <property type="nucleotide sequence ID" value="NZ_CP072943.1"/>
</dbReference>
<name>A0A9Q7AQ44_9BACT</name>
<dbReference type="EMBL" id="CP072943">
    <property type="protein sequence ID" value="QTX33223.1"/>
    <property type="molecule type" value="Genomic_DNA"/>
</dbReference>
<dbReference type="InterPro" id="IPR031807">
    <property type="entry name" value="HicB-like"/>
</dbReference>
<reference evidence="3" key="1">
    <citation type="submission" date="2021-04" db="EMBL/GenBank/DDBJ databases">
        <title>A novel Synergistetes isolate from a pyrite-forming mixed culture.</title>
        <authorList>
            <person name="Bunk B."/>
            <person name="Sproer C."/>
            <person name="Spring S."/>
            <person name="Pester M."/>
        </authorList>
    </citation>
    <scope>NUCLEOTIDE SEQUENCE [LARGE SCALE GENOMIC DNA]</scope>
    <source>
        <strain evidence="3">J.5.4.2-T.3.5.2</strain>
    </source>
</reference>
<proteinExistence type="predicted"/>
<dbReference type="Gene3D" id="3.30.160.250">
    <property type="match status" value="1"/>
</dbReference>
<dbReference type="SUPFAM" id="SSF143100">
    <property type="entry name" value="TTHA1013/TTHA0281-like"/>
    <property type="match status" value="1"/>
</dbReference>
<accession>A0A9Q7AQ44</accession>
<evidence type="ECO:0000259" key="1">
    <source>
        <dbReference type="Pfam" id="PF15919"/>
    </source>
</evidence>
<protein>
    <submittedName>
        <fullName evidence="2">Type II toxin-antitoxin system HicB family antitoxin</fullName>
    </submittedName>
</protein>